<name>A0A5C4RXK3_9GAMM</name>
<comment type="caution">
    <text evidence="2">The sequence shown here is derived from an EMBL/GenBank/DDBJ whole genome shotgun (WGS) entry which is preliminary data.</text>
</comment>
<proteinExistence type="predicted"/>
<dbReference type="EMBL" id="SMDR01000001">
    <property type="protein sequence ID" value="TNJ35437.1"/>
    <property type="molecule type" value="Genomic_DNA"/>
</dbReference>
<gene>
    <name evidence="2" type="ORF">E1B00_06690</name>
</gene>
<organism evidence="2 3">
    <name type="scientific">Arenimonas terrae</name>
    <dbReference type="NCBI Taxonomy" id="2546226"/>
    <lineage>
        <taxon>Bacteria</taxon>
        <taxon>Pseudomonadati</taxon>
        <taxon>Pseudomonadota</taxon>
        <taxon>Gammaproteobacteria</taxon>
        <taxon>Lysobacterales</taxon>
        <taxon>Lysobacteraceae</taxon>
        <taxon>Arenimonas</taxon>
    </lineage>
</organism>
<protein>
    <submittedName>
        <fullName evidence="2">Baseplate assembly protein</fullName>
    </submittedName>
</protein>
<reference evidence="2 3" key="1">
    <citation type="submission" date="2019-03" db="EMBL/GenBank/DDBJ databases">
        <title>Arenimonas daejeonensis sp. nov., isolated from compost.</title>
        <authorList>
            <person name="Jeon C.O."/>
        </authorList>
    </citation>
    <scope>NUCLEOTIDE SEQUENCE [LARGE SCALE GENOMIC DNA]</scope>
    <source>
        <strain evidence="2 3">R29</strain>
    </source>
</reference>
<dbReference type="InterPro" id="IPR037026">
    <property type="entry name" value="Vgr_OB-fold_dom_sf"/>
</dbReference>
<dbReference type="Proteomes" id="UP000305760">
    <property type="component" value="Unassembled WGS sequence"/>
</dbReference>
<dbReference type="Gene3D" id="2.40.50.230">
    <property type="entry name" value="Gp5 N-terminal domain"/>
    <property type="match status" value="1"/>
</dbReference>
<dbReference type="OrthoDB" id="9762420at2"/>
<evidence type="ECO:0000313" key="3">
    <source>
        <dbReference type="Proteomes" id="UP000305760"/>
    </source>
</evidence>
<sequence length="182" mass="18657">MNAQAGTSQKFYGKYRAVVVNNVDPLLIGRIQVIVPDVGSLAPSTWAMPCVPCAGPNMGLFALPLMGSGVWVEFERGDPSKPIWVGSYWGLGAEVPVMSRLIPPAVPGITLQTTLKNGIIISDVPGPAGGIMIQTTTGAMISVSDTGIIITNGKGAAISMTGPAISIIGTPVDVNVGALTVT</sequence>
<accession>A0A5C4RXK3</accession>
<dbReference type="Pfam" id="PF04717">
    <property type="entry name" value="Phage_base_V"/>
    <property type="match status" value="1"/>
</dbReference>
<dbReference type="InterPro" id="IPR006531">
    <property type="entry name" value="Gp5/Vgr_OB"/>
</dbReference>
<evidence type="ECO:0000259" key="1">
    <source>
        <dbReference type="Pfam" id="PF04717"/>
    </source>
</evidence>
<dbReference type="SUPFAM" id="SSF69255">
    <property type="entry name" value="gp5 N-terminal domain-like"/>
    <property type="match status" value="1"/>
</dbReference>
<dbReference type="AlphaFoldDB" id="A0A5C4RXK3"/>
<feature type="domain" description="Gp5/Type VI secretion system Vgr protein OB-fold" evidence="1">
    <location>
        <begin position="15"/>
        <end position="89"/>
    </location>
</feature>
<evidence type="ECO:0000313" key="2">
    <source>
        <dbReference type="EMBL" id="TNJ35437.1"/>
    </source>
</evidence>
<keyword evidence="3" id="KW-1185">Reference proteome</keyword>
<dbReference type="RefSeq" id="WP_139446879.1">
    <property type="nucleotide sequence ID" value="NZ_SMDR01000001.1"/>
</dbReference>